<keyword evidence="1" id="KW-0732">Signal</keyword>
<keyword evidence="3" id="KW-1185">Reference proteome</keyword>
<accession>A0ABW0KWW7</accession>
<sequence>MKHLLTLLLGLLLLSTSCTADEPVTFVYEGEVAGIMCIHCTNKVEAAMKKLPDVQSVKITRDEKGGLPKLEIVAANAKLTREDAVKALGDDAKMYDIRSLKLVRGK</sequence>
<dbReference type="EMBL" id="JBHSMQ010000014">
    <property type="protein sequence ID" value="MFC5457899.1"/>
    <property type="molecule type" value="Genomic_DNA"/>
</dbReference>
<dbReference type="Gene3D" id="3.30.70.100">
    <property type="match status" value="1"/>
</dbReference>
<dbReference type="Proteomes" id="UP001596052">
    <property type="component" value="Unassembled WGS sequence"/>
</dbReference>
<evidence type="ECO:0000313" key="2">
    <source>
        <dbReference type="EMBL" id="MFC5457899.1"/>
    </source>
</evidence>
<organism evidence="2 3">
    <name type="scientific">Prosthecobacter fluviatilis</name>
    <dbReference type="NCBI Taxonomy" id="445931"/>
    <lineage>
        <taxon>Bacteria</taxon>
        <taxon>Pseudomonadati</taxon>
        <taxon>Verrucomicrobiota</taxon>
        <taxon>Verrucomicrobiia</taxon>
        <taxon>Verrucomicrobiales</taxon>
        <taxon>Verrucomicrobiaceae</taxon>
        <taxon>Prosthecobacter</taxon>
    </lineage>
</organism>
<feature type="chain" id="PRO_5045299018" description="HMA domain-containing protein" evidence="1">
    <location>
        <begin position="21"/>
        <end position="106"/>
    </location>
</feature>
<evidence type="ECO:0000313" key="3">
    <source>
        <dbReference type="Proteomes" id="UP001596052"/>
    </source>
</evidence>
<reference evidence="3" key="1">
    <citation type="journal article" date="2019" name="Int. J. Syst. Evol. Microbiol.">
        <title>The Global Catalogue of Microorganisms (GCM) 10K type strain sequencing project: providing services to taxonomists for standard genome sequencing and annotation.</title>
        <authorList>
            <consortium name="The Broad Institute Genomics Platform"/>
            <consortium name="The Broad Institute Genome Sequencing Center for Infectious Disease"/>
            <person name="Wu L."/>
            <person name="Ma J."/>
        </authorList>
    </citation>
    <scope>NUCLEOTIDE SEQUENCE [LARGE SCALE GENOMIC DNA]</scope>
    <source>
        <strain evidence="3">CGMCC 4.1469</strain>
    </source>
</reference>
<evidence type="ECO:0000256" key="1">
    <source>
        <dbReference type="SAM" id="SignalP"/>
    </source>
</evidence>
<feature type="signal peptide" evidence="1">
    <location>
        <begin position="1"/>
        <end position="20"/>
    </location>
</feature>
<comment type="caution">
    <text evidence="2">The sequence shown here is derived from an EMBL/GenBank/DDBJ whole genome shotgun (WGS) entry which is preliminary data.</text>
</comment>
<dbReference type="InterPro" id="IPR006121">
    <property type="entry name" value="HMA_dom"/>
</dbReference>
<proteinExistence type="predicted"/>
<dbReference type="PROSITE" id="PS51257">
    <property type="entry name" value="PROKAR_LIPOPROTEIN"/>
    <property type="match status" value="1"/>
</dbReference>
<evidence type="ECO:0008006" key="4">
    <source>
        <dbReference type="Google" id="ProtNLM"/>
    </source>
</evidence>
<gene>
    <name evidence="2" type="ORF">ACFQDI_23720</name>
</gene>
<dbReference type="CDD" id="cd00371">
    <property type="entry name" value="HMA"/>
    <property type="match status" value="1"/>
</dbReference>
<dbReference type="RefSeq" id="WP_377171700.1">
    <property type="nucleotide sequence ID" value="NZ_JBHSMQ010000014.1"/>
</dbReference>
<dbReference type="InterPro" id="IPR036163">
    <property type="entry name" value="HMA_dom_sf"/>
</dbReference>
<dbReference type="SUPFAM" id="SSF55008">
    <property type="entry name" value="HMA, heavy metal-associated domain"/>
    <property type="match status" value="1"/>
</dbReference>
<protein>
    <recommendedName>
        <fullName evidence="4">HMA domain-containing protein</fullName>
    </recommendedName>
</protein>
<name>A0ABW0KWW7_9BACT</name>